<keyword evidence="4 12" id="KW-1003">Cell membrane</keyword>
<feature type="transmembrane region" description="Helical" evidence="12">
    <location>
        <begin position="217"/>
        <end position="236"/>
    </location>
</feature>
<keyword evidence="15" id="KW-1185">Reference proteome</keyword>
<evidence type="ECO:0000256" key="4">
    <source>
        <dbReference type="ARBA" id="ARBA00022475"/>
    </source>
</evidence>
<keyword evidence="11 12" id="KW-0066">ATP synthesis</keyword>
<proteinExistence type="inferred from homology"/>
<sequence length="285" mass="31365">MSAEGTEHAITTGEYIQHHLTHWQIQAGPLGTINVDTIMWAWITGLIGLFILWKASRKATTGVPGRLQCAVEMMLEMVDEQAKSIIHGDRSFIAPMALTVFLWIILMNTMDLIPVDWIPMLAGQIGYHAFGVDPHHVYMRVVPTADINATLGMSVAVLFLSLYYGVKIKGVGGFSHELVAAPFGNNIVLWPLNLAMQLIEYVAKTLSLGLRLYGNMYAGELLFILIALLGSIALPWESMGGTLGALGGFLAQMSWAIFHILIVILQAYIFMMLTLVYLGQAHDAH</sequence>
<keyword evidence="9 12" id="KW-0406">Ion transport</keyword>
<keyword evidence="6 12" id="KW-0812">Transmembrane</keyword>
<feature type="transmembrane region" description="Helical" evidence="12">
    <location>
        <begin position="256"/>
        <end position="278"/>
    </location>
</feature>
<name>A0A4R6ULP1_9GAMM</name>
<dbReference type="NCBIfam" id="NF004477">
    <property type="entry name" value="PRK05815.1-1"/>
    <property type="match status" value="1"/>
</dbReference>
<dbReference type="SUPFAM" id="SSF81336">
    <property type="entry name" value="F1F0 ATP synthase subunit A"/>
    <property type="match status" value="1"/>
</dbReference>
<feature type="transmembrane region" description="Helical" evidence="12">
    <location>
        <begin position="147"/>
        <end position="166"/>
    </location>
</feature>
<evidence type="ECO:0000256" key="2">
    <source>
        <dbReference type="ARBA" id="ARBA00006810"/>
    </source>
</evidence>
<dbReference type="PROSITE" id="PS00449">
    <property type="entry name" value="ATPASE_A"/>
    <property type="match status" value="1"/>
</dbReference>
<evidence type="ECO:0000256" key="9">
    <source>
        <dbReference type="ARBA" id="ARBA00023065"/>
    </source>
</evidence>
<keyword evidence="8 12" id="KW-1133">Transmembrane helix</keyword>
<evidence type="ECO:0000256" key="12">
    <source>
        <dbReference type="HAMAP-Rule" id="MF_01393"/>
    </source>
</evidence>
<dbReference type="NCBIfam" id="TIGR01131">
    <property type="entry name" value="ATP_synt_6_or_A"/>
    <property type="match status" value="1"/>
</dbReference>
<organism evidence="14 15">
    <name type="scientific">Permianibacter aggregans</name>
    <dbReference type="NCBI Taxonomy" id="1510150"/>
    <lineage>
        <taxon>Bacteria</taxon>
        <taxon>Pseudomonadati</taxon>
        <taxon>Pseudomonadota</taxon>
        <taxon>Gammaproteobacteria</taxon>
        <taxon>Pseudomonadales</taxon>
        <taxon>Pseudomonadaceae</taxon>
        <taxon>Permianibacter</taxon>
    </lineage>
</organism>
<evidence type="ECO:0000256" key="10">
    <source>
        <dbReference type="ARBA" id="ARBA00023136"/>
    </source>
</evidence>
<gene>
    <name evidence="12" type="primary">atpB</name>
    <name evidence="14" type="ORF">EV696_11488</name>
</gene>
<dbReference type="GO" id="GO:0046933">
    <property type="term" value="F:proton-transporting ATP synthase activity, rotational mechanism"/>
    <property type="evidence" value="ECO:0007669"/>
    <property type="project" value="UniProtKB-UniRule"/>
</dbReference>
<dbReference type="Gene3D" id="1.20.120.220">
    <property type="entry name" value="ATP synthase, F0 complex, subunit A"/>
    <property type="match status" value="1"/>
</dbReference>
<evidence type="ECO:0000256" key="6">
    <source>
        <dbReference type="ARBA" id="ARBA00022692"/>
    </source>
</evidence>
<dbReference type="GO" id="GO:0045259">
    <property type="term" value="C:proton-transporting ATP synthase complex"/>
    <property type="evidence" value="ECO:0007669"/>
    <property type="project" value="UniProtKB-KW"/>
</dbReference>
<dbReference type="AlphaFoldDB" id="A0A4R6ULP1"/>
<evidence type="ECO:0000256" key="11">
    <source>
        <dbReference type="ARBA" id="ARBA00023310"/>
    </source>
</evidence>
<dbReference type="InterPro" id="IPR035908">
    <property type="entry name" value="F0_ATP_A_sf"/>
</dbReference>
<evidence type="ECO:0000256" key="5">
    <source>
        <dbReference type="ARBA" id="ARBA00022547"/>
    </source>
</evidence>
<feature type="transmembrane region" description="Helical" evidence="12">
    <location>
        <begin position="38"/>
        <end position="56"/>
    </location>
</feature>
<feature type="transmembrane region" description="Helical" evidence="12">
    <location>
        <begin position="92"/>
        <end position="110"/>
    </location>
</feature>
<comment type="function">
    <text evidence="12 13">Key component of the proton channel; it plays a direct role in the translocation of protons across the membrane.</text>
</comment>
<dbReference type="InterPro" id="IPR045082">
    <property type="entry name" value="ATP_syn_F0_a_bact/chloroplast"/>
</dbReference>
<dbReference type="OrthoDB" id="9789241at2"/>
<dbReference type="EMBL" id="SNYM01000014">
    <property type="protein sequence ID" value="TDQ46303.1"/>
    <property type="molecule type" value="Genomic_DNA"/>
</dbReference>
<comment type="similarity">
    <text evidence="2 12 13">Belongs to the ATPase A chain family.</text>
</comment>
<dbReference type="RefSeq" id="WP_133592035.1">
    <property type="nucleotide sequence ID" value="NZ_CP037953.1"/>
</dbReference>
<comment type="subcellular location">
    <subcellularLocation>
        <location evidence="12 13">Cell membrane</location>
        <topology evidence="12 13">Multi-pass membrane protein</topology>
    </subcellularLocation>
    <subcellularLocation>
        <location evidence="1">Membrane</location>
        <topology evidence="1">Multi-pass membrane protein</topology>
    </subcellularLocation>
</comment>
<dbReference type="GO" id="GO:0042777">
    <property type="term" value="P:proton motive force-driven plasma membrane ATP synthesis"/>
    <property type="evidence" value="ECO:0007669"/>
    <property type="project" value="TreeGrafter"/>
</dbReference>
<evidence type="ECO:0000256" key="3">
    <source>
        <dbReference type="ARBA" id="ARBA00022448"/>
    </source>
</evidence>
<dbReference type="GO" id="GO:0005886">
    <property type="term" value="C:plasma membrane"/>
    <property type="evidence" value="ECO:0007669"/>
    <property type="project" value="UniProtKB-SubCell"/>
</dbReference>
<keyword evidence="10 12" id="KW-0472">Membrane</keyword>
<evidence type="ECO:0000313" key="15">
    <source>
        <dbReference type="Proteomes" id="UP000295375"/>
    </source>
</evidence>
<dbReference type="CDD" id="cd00310">
    <property type="entry name" value="ATP-synt_Fo_a_6"/>
    <property type="match status" value="1"/>
</dbReference>
<dbReference type="InterPro" id="IPR023011">
    <property type="entry name" value="ATP_synth_F0_asu_AS"/>
</dbReference>
<evidence type="ECO:0000256" key="13">
    <source>
        <dbReference type="RuleBase" id="RU000483"/>
    </source>
</evidence>
<dbReference type="Pfam" id="PF00119">
    <property type="entry name" value="ATP-synt_A"/>
    <property type="match status" value="1"/>
</dbReference>
<comment type="caution">
    <text evidence="14">The sequence shown here is derived from an EMBL/GenBank/DDBJ whole genome shotgun (WGS) entry which is preliminary data.</text>
</comment>
<evidence type="ECO:0000256" key="1">
    <source>
        <dbReference type="ARBA" id="ARBA00004141"/>
    </source>
</evidence>
<dbReference type="PANTHER" id="PTHR42823">
    <property type="entry name" value="ATP SYNTHASE SUBUNIT A, CHLOROPLASTIC"/>
    <property type="match status" value="1"/>
</dbReference>
<evidence type="ECO:0000256" key="8">
    <source>
        <dbReference type="ARBA" id="ARBA00022989"/>
    </source>
</evidence>
<protein>
    <recommendedName>
        <fullName evidence="12 13">ATP synthase subunit a</fullName>
    </recommendedName>
    <alternativeName>
        <fullName evidence="12">ATP synthase F0 sector subunit a</fullName>
    </alternativeName>
    <alternativeName>
        <fullName evidence="12">F-ATPase subunit 6</fullName>
    </alternativeName>
</protein>
<dbReference type="HAMAP" id="MF_01393">
    <property type="entry name" value="ATP_synth_a_bact"/>
    <property type="match status" value="1"/>
</dbReference>
<dbReference type="FunFam" id="1.20.120.220:FF:000002">
    <property type="entry name" value="ATP synthase subunit a"/>
    <property type="match status" value="1"/>
</dbReference>
<keyword evidence="5 12" id="KW-0138">CF(0)</keyword>
<reference evidence="14 15" key="1">
    <citation type="submission" date="2019-03" db="EMBL/GenBank/DDBJ databases">
        <title>Genomic Encyclopedia of Type Strains, Phase IV (KMG-IV): sequencing the most valuable type-strain genomes for metagenomic binning, comparative biology and taxonomic classification.</title>
        <authorList>
            <person name="Goeker M."/>
        </authorList>
    </citation>
    <scope>NUCLEOTIDE SEQUENCE [LARGE SCALE GENOMIC DNA]</scope>
    <source>
        <strain evidence="14 15">DSM 103792</strain>
    </source>
</reference>
<dbReference type="Proteomes" id="UP000295375">
    <property type="component" value="Unassembled WGS sequence"/>
</dbReference>
<evidence type="ECO:0000313" key="14">
    <source>
        <dbReference type="EMBL" id="TDQ46303.1"/>
    </source>
</evidence>
<dbReference type="InterPro" id="IPR000568">
    <property type="entry name" value="ATP_synth_F0_asu"/>
</dbReference>
<accession>A0A4R6ULP1</accession>
<dbReference type="PANTHER" id="PTHR42823:SF3">
    <property type="entry name" value="ATP SYNTHASE SUBUNIT A, CHLOROPLASTIC"/>
    <property type="match status" value="1"/>
</dbReference>
<keyword evidence="3 12" id="KW-0813">Transport</keyword>
<evidence type="ECO:0000256" key="7">
    <source>
        <dbReference type="ARBA" id="ARBA00022781"/>
    </source>
</evidence>
<keyword evidence="7 12" id="KW-0375">Hydrogen ion transport</keyword>